<dbReference type="AlphaFoldDB" id="A0A5C6FBG1"/>
<protein>
    <recommendedName>
        <fullName evidence="1">Spore protein YkvP/CgeB glycosyl transferase-like domain-containing protein</fullName>
    </recommendedName>
</protein>
<dbReference type="OrthoDB" id="7052726at2"/>
<evidence type="ECO:0000259" key="1">
    <source>
        <dbReference type="Pfam" id="PF13524"/>
    </source>
</evidence>
<gene>
    <name evidence="2" type="ORF">Poly51_28580</name>
</gene>
<evidence type="ECO:0000313" key="3">
    <source>
        <dbReference type="Proteomes" id="UP000318288"/>
    </source>
</evidence>
<feature type="domain" description="Spore protein YkvP/CgeB glycosyl transferase-like" evidence="1">
    <location>
        <begin position="260"/>
        <end position="376"/>
    </location>
</feature>
<name>A0A5C6FBG1_9BACT</name>
<evidence type="ECO:0000313" key="2">
    <source>
        <dbReference type="EMBL" id="TWU56939.1"/>
    </source>
</evidence>
<dbReference type="Proteomes" id="UP000318288">
    <property type="component" value="Unassembled WGS sequence"/>
</dbReference>
<accession>A0A5C6FBG1</accession>
<dbReference type="EMBL" id="SJPW01000003">
    <property type="protein sequence ID" value="TWU56939.1"/>
    <property type="molecule type" value="Genomic_DNA"/>
</dbReference>
<dbReference type="Pfam" id="PF13524">
    <property type="entry name" value="Glyco_trans_1_2"/>
    <property type="match status" value="1"/>
</dbReference>
<proteinExistence type="predicted"/>
<dbReference type="RefSeq" id="WP_146458336.1">
    <property type="nucleotide sequence ID" value="NZ_SJPW01000003.1"/>
</dbReference>
<organism evidence="2 3">
    <name type="scientific">Rubripirellula tenax</name>
    <dbReference type="NCBI Taxonomy" id="2528015"/>
    <lineage>
        <taxon>Bacteria</taxon>
        <taxon>Pseudomonadati</taxon>
        <taxon>Planctomycetota</taxon>
        <taxon>Planctomycetia</taxon>
        <taxon>Pirellulales</taxon>
        <taxon>Pirellulaceae</taxon>
        <taxon>Rubripirellula</taxon>
    </lineage>
</organism>
<sequence length="389" mass="44729">MAFASFGEVLNDVGHARRAKIKGLVVGPTEDCIYQWMTDSLHDNVRAFRKFGLSLSFANQAGFAETIAMVREKRPQVLFITFDWREEVSACVDMLAALRSSGDCPKIVYVDTYDQTTTPFFPVLPFVDVYWKKQILNPMSLYNTNDWPGGNPLAEIAAKHCDVDVGDWSFSSPLPTEYADRVKVYWNLGAWGEISKRARHPVIDSAKRMAERKKSIDIFCRVSVLPMKGADPKNIYSAHRRQCLNALEPLEKKYKIESNRDDSKVPLKEFYRQLRSSRIALSPWGWGEVTDRDFRIVDCRALLIKPDTSHMLTDPNIYVPGETYIPVRWDLADLTEKCEYYLERPDEIRRITDNAFDAFKRFFQERTIEKRMQELLVGLKLLGDGTPAS</sequence>
<keyword evidence="3" id="KW-1185">Reference proteome</keyword>
<dbReference type="InterPro" id="IPR055259">
    <property type="entry name" value="YkvP/CgeB_Glyco_trans-like"/>
</dbReference>
<reference evidence="2 3" key="1">
    <citation type="submission" date="2019-02" db="EMBL/GenBank/DDBJ databases">
        <title>Deep-cultivation of Planctomycetes and their phenomic and genomic characterization uncovers novel biology.</title>
        <authorList>
            <person name="Wiegand S."/>
            <person name="Jogler M."/>
            <person name="Boedeker C."/>
            <person name="Pinto D."/>
            <person name="Vollmers J."/>
            <person name="Rivas-Marin E."/>
            <person name="Kohn T."/>
            <person name="Peeters S.H."/>
            <person name="Heuer A."/>
            <person name="Rast P."/>
            <person name="Oberbeckmann S."/>
            <person name="Bunk B."/>
            <person name="Jeske O."/>
            <person name="Meyerdierks A."/>
            <person name="Storesund J.E."/>
            <person name="Kallscheuer N."/>
            <person name="Luecker S."/>
            <person name="Lage O.M."/>
            <person name="Pohl T."/>
            <person name="Merkel B.J."/>
            <person name="Hornburger P."/>
            <person name="Mueller R.-W."/>
            <person name="Bruemmer F."/>
            <person name="Labrenz M."/>
            <person name="Spormann A.M."/>
            <person name="Op Den Camp H."/>
            <person name="Overmann J."/>
            <person name="Amann R."/>
            <person name="Jetten M.S.M."/>
            <person name="Mascher T."/>
            <person name="Medema M.H."/>
            <person name="Devos D.P."/>
            <person name="Kaster A.-K."/>
            <person name="Ovreas L."/>
            <person name="Rohde M."/>
            <person name="Galperin M.Y."/>
            <person name="Jogler C."/>
        </authorList>
    </citation>
    <scope>NUCLEOTIDE SEQUENCE [LARGE SCALE GENOMIC DNA]</scope>
    <source>
        <strain evidence="2 3">Poly51</strain>
    </source>
</reference>
<comment type="caution">
    <text evidence="2">The sequence shown here is derived from an EMBL/GenBank/DDBJ whole genome shotgun (WGS) entry which is preliminary data.</text>
</comment>